<dbReference type="AlphaFoldDB" id="A0A8D5U4X7"/>
<dbReference type="RefSeq" id="WP_221289385.1">
    <property type="nucleotide sequence ID" value="NZ_AP024597.1"/>
</dbReference>
<evidence type="ECO:0008006" key="3">
    <source>
        <dbReference type="Google" id="ProtNLM"/>
    </source>
</evidence>
<keyword evidence="2" id="KW-1185">Reference proteome</keyword>
<sequence>MAKVLFLIMSDDSKFEMGLRMAYNSYMKKRYEDVKVAFFGPSQKRLPKLEGEMKEMLQKLLDEHVIDSACIGVAKNEQLIEALTDMGLRLEPMGDRVAHYVNQGYIVITF</sequence>
<evidence type="ECO:0000313" key="1">
    <source>
        <dbReference type="EMBL" id="BCU69348.1"/>
    </source>
</evidence>
<protein>
    <recommendedName>
        <fullName evidence="3">DsrE family protein</fullName>
    </recommendedName>
</protein>
<organism evidence="1 2">
    <name type="scientific">Stygiolobus caldivivus</name>
    <dbReference type="NCBI Taxonomy" id="2824673"/>
    <lineage>
        <taxon>Archaea</taxon>
        <taxon>Thermoproteota</taxon>
        <taxon>Thermoprotei</taxon>
        <taxon>Sulfolobales</taxon>
        <taxon>Sulfolobaceae</taxon>
        <taxon>Stygiolobus</taxon>
    </lineage>
</organism>
<dbReference type="KEGG" id="csty:KN1_06450"/>
<dbReference type="Gene3D" id="3.40.1260.10">
    <property type="entry name" value="DsrEFH-like"/>
    <property type="match status" value="1"/>
</dbReference>
<gene>
    <name evidence="1" type="ORF">KN1_06450</name>
</gene>
<evidence type="ECO:0000313" key="2">
    <source>
        <dbReference type="Proteomes" id="UP000825123"/>
    </source>
</evidence>
<dbReference type="GeneID" id="66162403"/>
<dbReference type="Proteomes" id="UP000825123">
    <property type="component" value="Chromosome"/>
</dbReference>
<proteinExistence type="predicted"/>
<name>A0A8D5U4X7_9CREN</name>
<reference evidence="1 2" key="1">
    <citation type="submission" date="2021-04" db="EMBL/GenBank/DDBJ databases">
        <title>Complete genome sequence of Stygiolobus sp. KN-1.</title>
        <authorList>
            <person name="Nakamura K."/>
            <person name="Sakai H."/>
            <person name="Kurosawa N."/>
        </authorList>
    </citation>
    <scope>NUCLEOTIDE SEQUENCE [LARGE SCALE GENOMIC DNA]</scope>
    <source>
        <strain evidence="1 2">KN-1</strain>
    </source>
</reference>
<dbReference type="EMBL" id="AP024597">
    <property type="protein sequence ID" value="BCU69348.1"/>
    <property type="molecule type" value="Genomic_DNA"/>
</dbReference>
<dbReference type="InterPro" id="IPR027396">
    <property type="entry name" value="DsrEFH-like"/>
</dbReference>
<accession>A0A8D5U4X7</accession>